<dbReference type="AlphaFoldDB" id="A0A7J7J838"/>
<evidence type="ECO:0000256" key="5">
    <source>
        <dbReference type="ARBA" id="ARBA00010880"/>
    </source>
</evidence>
<keyword evidence="13" id="KW-1185">Reference proteome</keyword>
<feature type="compositionally biased region" description="Polar residues" evidence="11">
    <location>
        <begin position="1"/>
        <end position="10"/>
    </location>
</feature>
<dbReference type="EMBL" id="VXIV02002856">
    <property type="protein sequence ID" value="KAF6022390.1"/>
    <property type="molecule type" value="Genomic_DNA"/>
</dbReference>
<keyword evidence="8 10" id="KW-0175">Coiled coil</keyword>
<organism evidence="12 13">
    <name type="scientific">Bugula neritina</name>
    <name type="common">Brown bryozoan</name>
    <name type="synonym">Sertularia neritina</name>
    <dbReference type="NCBI Taxonomy" id="10212"/>
    <lineage>
        <taxon>Eukaryota</taxon>
        <taxon>Metazoa</taxon>
        <taxon>Spiralia</taxon>
        <taxon>Lophotrochozoa</taxon>
        <taxon>Bryozoa</taxon>
        <taxon>Gymnolaemata</taxon>
        <taxon>Cheilostomatida</taxon>
        <taxon>Flustrina</taxon>
        <taxon>Buguloidea</taxon>
        <taxon>Bugulidae</taxon>
        <taxon>Bugula</taxon>
    </lineage>
</organism>
<evidence type="ECO:0000256" key="7">
    <source>
        <dbReference type="ARBA" id="ARBA00023034"/>
    </source>
</evidence>
<evidence type="ECO:0000256" key="8">
    <source>
        <dbReference type="ARBA" id="ARBA00023054"/>
    </source>
</evidence>
<keyword evidence="9" id="KW-0472">Membrane</keyword>
<evidence type="ECO:0000256" key="6">
    <source>
        <dbReference type="ARBA" id="ARBA00022490"/>
    </source>
</evidence>
<evidence type="ECO:0000256" key="10">
    <source>
        <dbReference type="SAM" id="Coils"/>
    </source>
</evidence>
<name>A0A7J7J838_BUGNE</name>
<comment type="caution">
    <text evidence="12">The sequence shown here is derived from an EMBL/GenBank/DDBJ whole genome shotgun (WGS) entry which is preliminary data.</text>
</comment>
<dbReference type="Proteomes" id="UP000593567">
    <property type="component" value="Unassembled WGS sequence"/>
</dbReference>
<reference evidence="12" key="1">
    <citation type="submission" date="2020-06" db="EMBL/GenBank/DDBJ databases">
        <title>Draft genome of Bugula neritina, a colonial animal packing powerful symbionts and potential medicines.</title>
        <authorList>
            <person name="Rayko M."/>
        </authorList>
    </citation>
    <scope>NUCLEOTIDE SEQUENCE [LARGE SCALE GENOMIC DNA]</scope>
    <source>
        <strain evidence="12">Kwan_BN1</strain>
    </source>
</reference>
<protein>
    <recommendedName>
        <fullName evidence="14">SCOC</fullName>
    </recommendedName>
</protein>
<dbReference type="Gene3D" id="1.20.5.170">
    <property type="match status" value="1"/>
</dbReference>
<dbReference type="GO" id="GO:0005802">
    <property type="term" value="C:trans-Golgi network"/>
    <property type="evidence" value="ECO:0007669"/>
    <property type="project" value="TreeGrafter"/>
</dbReference>
<comment type="function">
    <text evidence="1">Positive regulator of amino acid starvation-induced autophagy.</text>
</comment>
<dbReference type="InterPro" id="IPR019357">
    <property type="entry name" value="SCOC"/>
</dbReference>
<accession>A0A7J7J838</accession>
<gene>
    <name evidence="12" type="ORF">EB796_019300</name>
</gene>
<dbReference type="GO" id="GO:0000139">
    <property type="term" value="C:Golgi membrane"/>
    <property type="evidence" value="ECO:0007669"/>
    <property type="project" value="UniProtKB-SubCell"/>
</dbReference>
<evidence type="ECO:0000313" key="12">
    <source>
        <dbReference type="EMBL" id="KAF6022390.1"/>
    </source>
</evidence>
<comment type="similarity">
    <text evidence="5">Belongs to the SCOC family.</text>
</comment>
<evidence type="ECO:0008006" key="14">
    <source>
        <dbReference type="Google" id="ProtNLM"/>
    </source>
</evidence>
<evidence type="ECO:0000256" key="11">
    <source>
        <dbReference type="SAM" id="MobiDB-lite"/>
    </source>
</evidence>
<evidence type="ECO:0000256" key="1">
    <source>
        <dbReference type="ARBA" id="ARBA00002743"/>
    </source>
</evidence>
<dbReference type="PANTHER" id="PTHR21614">
    <property type="entry name" value="SHORT COILED COIL PROTEIN"/>
    <property type="match status" value="1"/>
</dbReference>
<evidence type="ECO:0000256" key="9">
    <source>
        <dbReference type="ARBA" id="ARBA00023136"/>
    </source>
</evidence>
<dbReference type="Pfam" id="PF10224">
    <property type="entry name" value="DUF2205"/>
    <property type="match status" value="1"/>
</dbReference>
<feature type="coiled-coil region" evidence="10">
    <location>
        <begin position="26"/>
        <end position="60"/>
    </location>
</feature>
<proteinExistence type="inferred from homology"/>
<dbReference type="PANTHER" id="PTHR21614:SF0">
    <property type="entry name" value="GEO08385P1"/>
    <property type="match status" value="1"/>
</dbReference>
<feature type="region of interest" description="Disordered" evidence="11">
    <location>
        <begin position="1"/>
        <end position="23"/>
    </location>
</feature>
<dbReference type="OrthoDB" id="2163284at2759"/>
<comment type="subcellular location">
    <subcellularLocation>
        <location evidence="3">Cytoplasm</location>
        <location evidence="3">Cytosol</location>
    </subcellularLocation>
    <subcellularLocation>
        <location evidence="2">Golgi apparatus membrane</location>
        <topology evidence="2">Peripheral membrane protein</topology>
        <orientation evidence="2">Cytoplasmic side</orientation>
    </subcellularLocation>
    <subcellularLocation>
        <location evidence="4">Golgi apparatus</location>
        <location evidence="4">trans-Golgi network</location>
    </subcellularLocation>
</comment>
<dbReference type="GO" id="GO:0005829">
    <property type="term" value="C:cytosol"/>
    <property type="evidence" value="ECO:0007669"/>
    <property type="project" value="UniProtKB-SubCell"/>
</dbReference>
<evidence type="ECO:0000256" key="4">
    <source>
        <dbReference type="ARBA" id="ARBA00004601"/>
    </source>
</evidence>
<evidence type="ECO:0000313" key="13">
    <source>
        <dbReference type="Proteomes" id="UP000593567"/>
    </source>
</evidence>
<evidence type="ECO:0000256" key="2">
    <source>
        <dbReference type="ARBA" id="ARBA00004255"/>
    </source>
</evidence>
<keyword evidence="6" id="KW-0963">Cytoplasm</keyword>
<evidence type="ECO:0000256" key="3">
    <source>
        <dbReference type="ARBA" id="ARBA00004514"/>
    </source>
</evidence>
<keyword evidence="7" id="KW-0333">Golgi apparatus</keyword>
<sequence>MSADMNTASDHQGAEAVSDEDVMQERQRLISQILDLQNTLDALSSKVDNVKEENLKMKSENQVLGQYIENLMSASTVFQNTDIGPSQSH</sequence>